<dbReference type="GO" id="GO:0000278">
    <property type="term" value="P:mitotic cell cycle"/>
    <property type="evidence" value="ECO:0007669"/>
    <property type="project" value="TreeGrafter"/>
</dbReference>
<name>A0A1I8Q1V7_STOCA</name>
<dbReference type="EnsemblMetazoa" id="SCAU013087-RA">
    <property type="protein sequence ID" value="SCAU013087-PA"/>
    <property type="gene ID" value="SCAU013087"/>
</dbReference>
<dbReference type="Proteomes" id="UP000095300">
    <property type="component" value="Unassembled WGS sequence"/>
</dbReference>
<accession>A0A1I8Q1V7</accession>
<feature type="region of interest" description="Disordered" evidence="1">
    <location>
        <begin position="428"/>
        <end position="502"/>
    </location>
</feature>
<evidence type="ECO:0000313" key="2">
    <source>
        <dbReference type="EnsemblMetazoa" id="SCAU013087-PA"/>
    </source>
</evidence>
<dbReference type="VEuPathDB" id="VectorBase:SCAU013087"/>
<organism evidence="2 3">
    <name type="scientific">Stomoxys calcitrans</name>
    <name type="common">Stable fly</name>
    <name type="synonym">Conops calcitrans</name>
    <dbReference type="NCBI Taxonomy" id="35570"/>
    <lineage>
        <taxon>Eukaryota</taxon>
        <taxon>Metazoa</taxon>
        <taxon>Ecdysozoa</taxon>
        <taxon>Arthropoda</taxon>
        <taxon>Hexapoda</taxon>
        <taxon>Insecta</taxon>
        <taxon>Pterygota</taxon>
        <taxon>Neoptera</taxon>
        <taxon>Endopterygota</taxon>
        <taxon>Diptera</taxon>
        <taxon>Brachycera</taxon>
        <taxon>Muscomorpha</taxon>
        <taxon>Muscoidea</taxon>
        <taxon>Muscidae</taxon>
        <taxon>Stomoxys</taxon>
    </lineage>
</organism>
<dbReference type="SMART" id="SM00320">
    <property type="entry name" value="WD40"/>
    <property type="match status" value="5"/>
</dbReference>
<dbReference type="InterPro" id="IPR036322">
    <property type="entry name" value="WD40_repeat_dom_sf"/>
</dbReference>
<dbReference type="STRING" id="35570.A0A1I8Q1V7"/>
<keyword evidence="3" id="KW-1185">Reference proteome</keyword>
<dbReference type="KEGG" id="scac:106093011"/>
<dbReference type="GO" id="GO:0005814">
    <property type="term" value="C:centriole"/>
    <property type="evidence" value="ECO:0007669"/>
    <property type="project" value="TreeGrafter"/>
</dbReference>
<dbReference type="SUPFAM" id="SSF50978">
    <property type="entry name" value="WD40 repeat-like"/>
    <property type="match status" value="1"/>
</dbReference>
<proteinExistence type="predicted"/>
<dbReference type="PANTHER" id="PTHR44414">
    <property type="entry name" value="PROTEIN NEDD1"/>
    <property type="match status" value="1"/>
</dbReference>
<dbReference type="InterPro" id="IPR015943">
    <property type="entry name" value="WD40/YVTN_repeat-like_dom_sf"/>
</dbReference>
<dbReference type="PANTHER" id="PTHR44414:SF1">
    <property type="entry name" value="PROTEIN NEDD1"/>
    <property type="match status" value="1"/>
</dbReference>
<gene>
    <name evidence="2" type="primary">106093011</name>
</gene>
<dbReference type="InterPro" id="IPR052818">
    <property type="entry name" value="NEDD1_Spindle_Assembly"/>
</dbReference>
<feature type="compositionally biased region" description="Polar residues" evidence="1">
    <location>
        <begin position="477"/>
        <end position="496"/>
    </location>
</feature>
<evidence type="ECO:0000313" key="3">
    <source>
        <dbReference type="Proteomes" id="UP000095300"/>
    </source>
</evidence>
<reference evidence="2" key="2">
    <citation type="submission" date="2020-05" db="UniProtKB">
        <authorList>
            <consortium name="EnsemblMetazoa"/>
        </authorList>
    </citation>
    <scope>IDENTIFICATION</scope>
    <source>
        <strain evidence="2">USDA</strain>
    </source>
</reference>
<sequence>MFLVSTAKTTILTDFNDLETKSTYQHSNGETTDFQFYAQQRIFVEVNKKSGLEIMRVKEKDKGQTMNLQRVRKLTIDNVYCVACAKQSLEEMAVGLSNGHVKLYNYTKSEFVHKFNADSNRNSVLYLDYNASDEYIASVFENGSINIYGHRTKTKIDTFNIDSNSTLARFHPTKRFQLSIASYKGAVTIYDVHTKRKVFHAADAHGAQCRDLCMSAANPDTLISVGYDCTINIFDTRRKVKPVQIAYCHPLSTVAASECGNFICVGNLKGELTTYDLRNTKMFLASKKIHDVGVTRVAFVPLPNESSAQSFSSTGVAETSAITSSGGGGANKSISQPVAETARSHRDSFCDFLDFHANRGQEKMSPRFVPRRDSFDWEALSRKPTSDDSRLSLIGKGNSAAGLNASAIPSDSFDARVNTSDFLRVPLRDRSKSPMSPRTAACKLSQIKEEERGSQETAHDSSADSSDKENPQKHINFATTRLKSMPVNYNSTPNRTSDNRPLVTSTIAPVNRKLATTAGGNNANELGVQQAIQELRAEMLERFKQLEFEMKLQSETNKWQIFTQNFNLWNQRSDQIEEIRDCLGVLLQTDPFVNEFMRLKEENELLRHQLQQSNEKE</sequence>
<dbReference type="Gene3D" id="2.130.10.10">
    <property type="entry name" value="YVTN repeat-like/Quinoprotein amine dehydrogenase"/>
    <property type="match status" value="2"/>
</dbReference>
<feature type="compositionally biased region" description="Basic and acidic residues" evidence="1">
    <location>
        <begin position="446"/>
        <end position="472"/>
    </location>
</feature>
<dbReference type="AlphaFoldDB" id="A0A1I8Q1V7"/>
<dbReference type="OrthoDB" id="1602884at2759"/>
<dbReference type="InterPro" id="IPR001680">
    <property type="entry name" value="WD40_rpt"/>
</dbReference>
<evidence type="ECO:0008006" key="4">
    <source>
        <dbReference type="Google" id="ProtNLM"/>
    </source>
</evidence>
<dbReference type="GO" id="GO:0005737">
    <property type="term" value="C:cytoplasm"/>
    <property type="evidence" value="ECO:0007669"/>
    <property type="project" value="TreeGrafter"/>
</dbReference>
<dbReference type="GO" id="GO:0005813">
    <property type="term" value="C:centrosome"/>
    <property type="evidence" value="ECO:0007669"/>
    <property type="project" value="TreeGrafter"/>
</dbReference>
<protein>
    <recommendedName>
        <fullName evidence="4">Protein NEDD1</fullName>
    </recommendedName>
</protein>
<reference evidence="3" key="1">
    <citation type="submission" date="2015-05" db="EMBL/GenBank/DDBJ databases">
        <authorList>
            <person name="Wilson R.K."/>
            <person name="Warren W.C."/>
            <person name="Olafson P."/>
        </authorList>
    </citation>
    <scope>NUCLEOTIDE SEQUENCE [LARGE SCALE GENOMIC DNA]</scope>
    <source>
        <strain evidence="3">USDA</strain>
    </source>
</reference>
<evidence type="ECO:0000256" key="1">
    <source>
        <dbReference type="SAM" id="MobiDB-lite"/>
    </source>
</evidence>
<dbReference type="GO" id="GO:0000922">
    <property type="term" value="C:spindle pole"/>
    <property type="evidence" value="ECO:0007669"/>
    <property type="project" value="TreeGrafter"/>
</dbReference>
<dbReference type="EnsemblMetazoa" id="SCAU013087-RB">
    <property type="protein sequence ID" value="SCAU013087-PB"/>
    <property type="gene ID" value="SCAU013087"/>
</dbReference>
<dbReference type="GO" id="GO:0043015">
    <property type="term" value="F:gamma-tubulin binding"/>
    <property type="evidence" value="ECO:0007669"/>
    <property type="project" value="TreeGrafter"/>
</dbReference>
<dbReference type="GO" id="GO:0007020">
    <property type="term" value="P:microtubule nucleation"/>
    <property type="evidence" value="ECO:0007669"/>
    <property type="project" value="TreeGrafter"/>
</dbReference>
<dbReference type="GO" id="GO:0036064">
    <property type="term" value="C:ciliary basal body"/>
    <property type="evidence" value="ECO:0007669"/>
    <property type="project" value="TreeGrafter"/>
</dbReference>